<reference evidence="2 3" key="1">
    <citation type="journal article" date="2019" name="Int. J. Syst. Evol. Microbiol.">
        <title>The Global Catalogue of Microorganisms (GCM) 10K type strain sequencing project: providing services to taxonomists for standard genome sequencing and annotation.</title>
        <authorList>
            <consortium name="The Broad Institute Genomics Platform"/>
            <consortium name="The Broad Institute Genome Sequencing Center for Infectious Disease"/>
            <person name="Wu L."/>
            <person name="Ma J."/>
        </authorList>
    </citation>
    <scope>NUCLEOTIDE SEQUENCE [LARGE SCALE GENOMIC DNA]</scope>
    <source>
        <strain evidence="2 3">JCM 14924</strain>
    </source>
</reference>
<sequence>MGLDAYVEARARVAQAGARTRVAQSQRPGERGRSRPGHGSADTRGGEPCRRALAGIPWAPQGGRVALPRRYDPGSRTAGFRMADWGAAHEANNPGGEEYNNGRFCPPSVT</sequence>
<comment type="caution">
    <text evidence="2">The sequence shown here is derived from an EMBL/GenBank/DDBJ whole genome shotgun (WGS) entry which is preliminary data.</text>
</comment>
<organism evidence="2 3">
    <name type="scientific">Streptomyces bangladeshensis</name>
    <dbReference type="NCBI Taxonomy" id="295352"/>
    <lineage>
        <taxon>Bacteria</taxon>
        <taxon>Bacillati</taxon>
        <taxon>Actinomycetota</taxon>
        <taxon>Actinomycetes</taxon>
        <taxon>Kitasatosporales</taxon>
        <taxon>Streptomycetaceae</taxon>
        <taxon>Streptomyces</taxon>
    </lineage>
</organism>
<feature type="region of interest" description="Disordered" evidence="1">
    <location>
        <begin position="88"/>
        <end position="110"/>
    </location>
</feature>
<dbReference type="Proteomes" id="UP001501391">
    <property type="component" value="Unassembled WGS sequence"/>
</dbReference>
<evidence type="ECO:0000313" key="2">
    <source>
        <dbReference type="EMBL" id="GAA2200208.1"/>
    </source>
</evidence>
<name>A0ABN3BUI7_9ACTN</name>
<feature type="region of interest" description="Disordered" evidence="1">
    <location>
        <begin position="14"/>
        <end position="50"/>
    </location>
</feature>
<keyword evidence="3" id="KW-1185">Reference proteome</keyword>
<evidence type="ECO:0000313" key="3">
    <source>
        <dbReference type="Proteomes" id="UP001501391"/>
    </source>
</evidence>
<gene>
    <name evidence="2" type="ORF">GCM10009787_50170</name>
</gene>
<dbReference type="EMBL" id="BAAAOQ010000017">
    <property type="protein sequence ID" value="GAA2200208.1"/>
    <property type="molecule type" value="Genomic_DNA"/>
</dbReference>
<protein>
    <submittedName>
        <fullName evidence="2">Uncharacterized protein</fullName>
    </submittedName>
</protein>
<evidence type="ECO:0000256" key="1">
    <source>
        <dbReference type="SAM" id="MobiDB-lite"/>
    </source>
</evidence>
<proteinExistence type="predicted"/>
<accession>A0ABN3BUI7</accession>